<dbReference type="SUPFAM" id="SSF82153">
    <property type="entry name" value="FAS1 domain"/>
    <property type="match status" value="2"/>
</dbReference>
<dbReference type="Gene3D" id="2.30.180.10">
    <property type="entry name" value="FAS1 domain"/>
    <property type="match status" value="2"/>
</dbReference>
<keyword evidence="1" id="KW-0732">Signal</keyword>
<dbReference type="GO" id="GO:0005615">
    <property type="term" value="C:extracellular space"/>
    <property type="evidence" value="ECO:0007669"/>
    <property type="project" value="TreeGrafter"/>
</dbReference>
<dbReference type="InterPro" id="IPR000782">
    <property type="entry name" value="FAS1_domain"/>
</dbReference>
<feature type="domain" description="FAS1" evidence="2">
    <location>
        <begin position="187"/>
        <end position="350"/>
    </location>
</feature>
<dbReference type="PROSITE" id="PS51257">
    <property type="entry name" value="PROKAR_LIPOPROTEIN"/>
    <property type="match status" value="1"/>
</dbReference>
<sequence>MFSRYASLLLLLLSGLLLGTACQKESDPTPVSSLEQILRDNPEYSTLYAGLRKTNLLPALQQSKFLTVLAPTNAAFAELSGTPYTTATSIMALQDVGQIEQLRRVLQYHLLPEQALNEVAEVEHKQFTTLLPAAGAAGNQLYLWYFSGKIALNGLYTAWTDARGQHTVGGVVHALPHVLLPPARTLAEEVRQRAADGAEYGLFWEALQRPVAAPVLALLSDAQRDYTLLLPSNGGLLRTLRRMNPAWTSVAAVPDAALLRLLQLHCLPTRLPSYLLFKNDRNPTLAGSQWDYALDFHGGFDLFGLKPYDASCQVMPHTNRHRLSEQEHPHLVALDQTATNGIIHLLDDAVQP</sequence>
<dbReference type="PANTHER" id="PTHR10900">
    <property type="entry name" value="PERIOSTIN-RELATED"/>
    <property type="match status" value="1"/>
</dbReference>
<evidence type="ECO:0000256" key="1">
    <source>
        <dbReference type="SAM" id="SignalP"/>
    </source>
</evidence>
<dbReference type="Proteomes" id="UP000532746">
    <property type="component" value="Unassembled WGS sequence"/>
</dbReference>
<gene>
    <name evidence="3" type="ORF">HNQ93_001085</name>
</gene>
<reference evidence="3 4" key="1">
    <citation type="submission" date="2020-08" db="EMBL/GenBank/DDBJ databases">
        <title>Genomic Encyclopedia of Type Strains, Phase IV (KMG-IV): sequencing the most valuable type-strain genomes for metagenomic binning, comparative biology and taxonomic classification.</title>
        <authorList>
            <person name="Goeker M."/>
        </authorList>
    </citation>
    <scope>NUCLEOTIDE SEQUENCE [LARGE SCALE GENOMIC DNA]</scope>
    <source>
        <strain evidence="3 4">DSM 26718</strain>
    </source>
</reference>
<feature type="domain" description="FAS1" evidence="2">
    <location>
        <begin position="31"/>
        <end position="179"/>
    </location>
</feature>
<dbReference type="PANTHER" id="PTHR10900:SF77">
    <property type="entry name" value="FI19380P1"/>
    <property type="match status" value="1"/>
</dbReference>
<dbReference type="AlphaFoldDB" id="A0A7W9SYJ1"/>
<dbReference type="PROSITE" id="PS50213">
    <property type="entry name" value="FAS1"/>
    <property type="match status" value="2"/>
</dbReference>
<evidence type="ECO:0000313" key="3">
    <source>
        <dbReference type="EMBL" id="MBB6058255.1"/>
    </source>
</evidence>
<name>A0A7W9SYJ1_9BACT</name>
<dbReference type="SMART" id="SM00554">
    <property type="entry name" value="FAS1"/>
    <property type="match status" value="1"/>
</dbReference>
<protein>
    <submittedName>
        <fullName evidence="3">Putative surface protein with fasciclin (FAS1) repeats</fullName>
    </submittedName>
</protein>
<keyword evidence="4" id="KW-1185">Reference proteome</keyword>
<dbReference type="InterPro" id="IPR050904">
    <property type="entry name" value="Adhesion/Biosynth-related"/>
</dbReference>
<feature type="signal peptide" evidence="1">
    <location>
        <begin position="1"/>
        <end position="23"/>
    </location>
</feature>
<proteinExistence type="predicted"/>
<dbReference type="Pfam" id="PF02469">
    <property type="entry name" value="Fasciclin"/>
    <property type="match status" value="2"/>
</dbReference>
<dbReference type="RefSeq" id="WP_183401595.1">
    <property type="nucleotide sequence ID" value="NZ_JACHGG010000001.1"/>
</dbReference>
<comment type="caution">
    <text evidence="3">The sequence shown here is derived from an EMBL/GenBank/DDBJ whole genome shotgun (WGS) entry which is preliminary data.</text>
</comment>
<dbReference type="EMBL" id="JACHGG010000001">
    <property type="protein sequence ID" value="MBB6058255.1"/>
    <property type="molecule type" value="Genomic_DNA"/>
</dbReference>
<organism evidence="3 4">
    <name type="scientific">Hymenobacter luteus</name>
    <dbReference type="NCBI Taxonomy" id="1411122"/>
    <lineage>
        <taxon>Bacteria</taxon>
        <taxon>Pseudomonadati</taxon>
        <taxon>Bacteroidota</taxon>
        <taxon>Cytophagia</taxon>
        <taxon>Cytophagales</taxon>
        <taxon>Hymenobacteraceae</taxon>
        <taxon>Hymenobacter</taxon>
    </lineage>
</organism>
<evidence type="ECO:0000313" key="4">
    <source>
        <dbReference type="Proteomes" id="UP000532746"/>
    </source>
</evidence>
<dbReference type="InterPro" id="IPR036378">
    <property type="entry name" value="FAS1_dom_sf"/>
</dbReference>
<evidence type="ECO:0000259" key="2">
    <source>
        <dbReference type="PROSITE" id="PS50213"/>
    </source>
</evidence>
<accession>A0A7W9SYJ1</accession>
<feature type="chain" id="PRO_5030759251" evidence="1">
    <location>
        <begin position="24"/>
        <end position="352"/>
    </location>
</feature>